<protein>
    <submittedName>
        <fullName evidence="3">Uncharacterized protein DUF349</fullName>
    </submittedName>
</protein>
<name>A0A3E0HGG5_9FLAO</name>
<feature type="region of interest" description="Disordered" evidence="2">
    <location>
        <begin position="30"/>
        <end position="65"/>
    </location>
</feature>
<evidence type="ECO:0000256" key="1">
    <source>
        <dbReference type="SAM" id="Coils"/>
    </source>
</evidence>
<evidence type="ECO:0000313" key="3">
    <source>
        <dbReference type="EMBL" id="REH43935.1"/>
    </source>
</evidence>
<evidence type="ECO:0000256" key="2">
    <source>
        <dbReference type="SAM" id="MobiDB-lite"/>
    </source>
</evidence>
<dbReference type="AlphaFoldDB" id="A0A3E0HGG5"/>
<feature type="coiled-coil region" evidence="1">
    <location>
        <begin position="579"/>
        <end position="633"/>
    </location>
</feature>
<keyword evidence="1" id="KW-0175">Coiled coil</keyword>
<organism evidence="3 4">
    <name type="scientific">Tenacibaculum gallaicum</name>
    <dbReference type="NCBI Taxonomy" id="561505"/>
    <lineage>
        <taxon>Bacteria</taxon>
        <taxon>Pseudomonadati</taxon>
        <taxon>Bacteroidota</taxon>
        <taxon>Flavobacteriia</taxon>
        <taxon>Flavobacteriales</taxon>
        <taxon>Flavobacteriaceae</taxon>
        <taxon>Tenacibaculum</taxon>
    </lineage>
</organism>
<comment type="caution">
    <text evidence="3">The sequence shown here is derived from an EMBL/GenBank/DDBJ whole genome shotgun (WGS) entry which is preliminary data.</text>
</comment>
<dbReference type="Proteomes" id="UP000256884">
    <property type="component" value="Unassembled WGS sequence"/>
</dbReference>
<keyword evidence="4" id="KW-1185">Reference proteome</keyword>
<gene>
    <name evidence="3" type="ORF">C7448_11242</name>
</gene>
<accession>A0A3E0HGG5</accession>
<feature type="coiled-coil region" evidence="1">
    <location>
        <begin position="159"/>
        <end position="187"/>
    </location>
</feature>
<feature type="compositionally biased region" description="Low complexity" evidence="2">
    <location>
        <begin position="40"/>
        <end position="51"/>
    </location>
</feature>
<reference evidence="3 4" key="1">
    <citation type="submission" date="2018-08" db="EMBL/GenBank/DDBJ databases">
        <title>Genomic Encyclopedia of Type Strains, Phase IV (KMG-IV): sequencing the most valuable type-strain genomes for metagenomic binning, comparative biology and taxonomic classification.</title>
        <authorList>
            <person name="Goeker M."/>
        </authorList>
    </citation>
    <scope>NUCLEOTIDE SEQUENCE [LARGE SCALE GENOMIC DNA]</scope>
    <source>
        <strain evidence="3 4">DSM 18841</strain>
    </source>
</reference>
<dbReference type="Pfam" id="PF03993">
    <property type="entry name" value="DUF349"/>
    <property type="match status" value="5"/>
</dbReference>
<dbReference type="EMBL" id="QUNS01000012">
    <property type="protein sequence ID" value="REH43935.1"/>
    <property type="molecule type" value="Genomic_DNA"/>
</dbReference>
<proteinExistence type="predicted"/>
<evidence type="ECO:0000313" key="4">
    <source>
        <dbReference type="Proteomes" id="UP000256884"/>
    </source>
</evidence>
<dbReference type="InterPro" id="IPR007139">
    <property type="entry name" value="DUF349"/>
</dbReference>
<feature type="compositionally biased region" description="Basic and acidic residues" evidence="2">
    <location>
        <begin position="30"/>
        <end position="39"/>
    </location>
</feature>
<sequence length="635" mass="75595">MLFSKNPYLYNLNQRNLNIVDMLENNEEKVERPITEEQTKTNQETENAVNEVENEVANESEKADEKHEIPMLDYASMELEKLVDELKKTLKSHPIQQLKSNVDAIKTAFNSKFGALLAKKKEAFLADGGNSIDFQFSSPVKTEYNNLLGEYKAKRDAYYSQLEKQLKENLERRNNLIEELKSLIKNADPKTMYNDFQEIQNRWKSIGAVPKTKYNDTWRTYHHHVERFYDLLHLNKDFRELDFKHNLEEKLRLIERAEALNEVEDVNVAFKELQELHRMWKEDIGPVSREHREDVWGRFSEATKKIHDRRHQHYRELKSKHQEMIDAKLAVAAEISAYDTSNNKTHNDWQKSIAEIEKLRKKYFDIGKLPYSKSEAVWQEFKVATKKFNTAKNAFYKEEKSSQNENLKKKMELVELAESLKESEDWSETTNTMKRIQADWKKIGHVPRKFSDDIWKRFKNACNHYFDRLHARKNEQNKEQLAVVETKKEFIEQIKTAEISNEEDVEKTLADWRALGALPRNARYLDEKFNKAMDAHLDKLDMSRIDIEMMKFKGVIDTYLSQEDYRKLDSEQFFIRKRIDETVREMQQLENNLSFISNATEDNPLVQNVRNGIQDFKDQLDLWQEKLDYLRRLDY</sequence>